<evidence type="ECO:0000313" key="2">
    <source>
        <dbReference type="EMBL" id="KAG2086950.1"/>
    </source>
</evidence>
<keyword evidence="1" id="KW-0472">Membrane</keyword>
<evidence type="ECO:0000313" key="3">
    <source>
        <dbReference type="Proteomes" id="UP000823399"/>
    </source>
</evidence>
<accession>A0A9P7JLS6</accession>
<keyword evidence="1" id="KW-0812">Transmembrane</keyword>
<organism evidence="2 3">
    <name type="scientific">Suillus discolor</name>
    <dbReference type="NCBI Taxonomy" id="1912936"/>
    <lineage>
        <taxon>Eukaryota</taxon>
        <taxon>Fungi</taxon>
        <taxon>Dikarya</taxon>
        <taxon>Basidiomycota</taxon>
        <taxon>Agaricomycotina</taxon>
        <taxon>Agaricomycetes</taxon>
        <taxon>Agaricomycetidae</taxon>
        <taxon>Boletales</taxon>
        <taxon>Suillineae</taxon>
        <taxon>Suillaceae</taxon>
        <taxon>Suillus</taxon>
    </lineage>
</organism>
<dbReference type="EMBL" id="JABBWM010000138">
    <property type="protein sequence ID" value="KAG2086950.1"/>
    <property type="molecule type" value="Genomic_DNA"/>
</dbReference>
<evidence type="ECO:0000256" key="1">
    <source>
        <dbReference type="SAM" id="Phobius"/>
    </source>
</evidence>
<dbReference type="OrthoDB" id="9994419at2759"/>
<name>A0A9P7JLS6_9AGAM</name>
<reference evidence="2" key="1">
    <citation type="journal article" date="2020" name="New Phytol.">
        <title>Comparative genomics reveals dynamic genome evolution in host specialist ectomycorrhizal fungi.</title>
        <authorList>
            <person name="Lofgren L.A."/>
            <person name="Nguyen N.H."/>
            <person name="Vilgalys R."/>
            <person name="Ruytinx J."/>
            <person name="Liao H.L."/>
            <person name="Branco S."/>
            <person name="Kuo A."/>
            <person name="LaButti K."/>
            <person name="Lipzen A."/>
            <person name="Andreopoulos W."/>
            <person name="Pangilinan J."/>
            <person name="Riley R."/>
            <person name="Hundley H."/>
            <person name="Na H."/>
            <person name="Barry K."/>
            <person name="Grigoriev I.V."/>
            <person name="Stajich J.E."/>
            <person name="Kennedy P.G."/>
        </authorList>
    </citation>
    <scope>NUCLEOTIDE SEQUENCE</scope>
    <source>
        <strain evidence="2">FC423</strain>
    </source>
</reference>
<dbReference type="GeneID" id="64704903"/>
<dbReference type="AlphaFoldDB" id="A0A9P7JLS6"/>
<proteinExistence type="predicted"/>
<feature type="transmembrane region" description="Helical" evidence="1">
    <location>
        <begin position="6"/>
        <end position="27"/>
    </location>
</feature>
<keyword evidence="3" id="KW-1185">Reference proteome</keyword>
<comment type="caution">
    <text evidence="2">The sequence shown here is derived from an EMBL/GenBank/DDBJ whole genome shotgun (WGS) entry which is preliminary data.</text>
</comment>
<dbReference type="Proteomes" id="UP000823399">
    <property type="component" value="Unassembled WGS sequence"/>
</dbReference>
<gene>
    <name evidence="2" type="ORF">F5147DRAFT_781465</name>
</gene>
<protein>
    <submittedName>
        <fullName evidence="2">Uncharacterized protein</fullName>
    </submittedName>
</protein>
<sequence length="130" mass="14143">MSILCPFYIVILSFCVLSVTLNLLIALGGSTIHLHSLVLAPRVHLTESSIRDFLVRAPAAVRVQELTLYGDQTFPSPLTMEDPAEIASSAPCFTSGELAYLDLSSAPVTRELLIDVFKPQPKLRLLACSD</sequence>
<dbReference type="RefSeq" id="XP_041285041.1">
    <property type="nucleotide sequence ID" value="XM_041442644.1"/>
</dbReference>
<keyword evidence="1" id="KW-1133">Transmembrane helix</keyword>